<dbReference type="Gene3D" id="3.40.190.290">
    <property type="match status" value="1"/>
</dbReference>
<keyword evidence="3 6" id="KW-0238">DNA-binding</keyword>
<gene>
    <name evidence="6" type="ORF">HNR40_004100</name>
</gene>
<dbReference type="AlphaFoldDB" id="A0A7W8A336"/>
<dbReference type="Gene3D" id="1.10.10.10">
    <property type="entry name" value="Winged helix-like DNA-binding domain superfamily/Winged helix DNA-binding domain"/>
    <property type="match status" value="1"/>
</dbReference>
<comment type="similarity">
    <text evidence="1">Belongs to the LysR transcriptional regulatory family.</text>
</comment>
<dbReference type="InterPro" id="IPR000847">
    <property type="entry name" value="LysR_HTH_N"/>
</dbReference>
<evidence type="ECO:0000259" key="5">
    <source>
        <dbReference type="PROSITE" id="PS50931"/>
    </source>
</evidence>
<keyword evidence="2" id="KW-0805">Transcription regulation</keyword>
<evidence type="ECO:0000313" key="6">
    <source>
        <dbReference type="EMBL" id="MBB5078614.1"/>
    </source>
</evidence>
<dbReference type="Pfam" id="PF00126">
    <property type="entry name" value="HTH_1"/>
    <property type="match status" value="1"/>
</dbReference>
<dbReference type="InterPro" id="IPR050950">
    <property type="entry name" value="HTH-type_LysR_regulators"/>
</dbReference>
<dbReference type="InterPro" id="IPR036390">
    <property type="entry name" value="WH_DNA-bd_sf"/>
</dbReference>
<dbReference type="FunFam" id="1.10.10.10:FF:000001">
    <property type="entry name" value="LysR family transcriptional regulator"/>
    <property type="match status" value="1"/>
</dbReference>
<organism evidence="6 7">
    <name type="scientific">Nonomuraea endophytica</name>
    <dbReference type="NCBI Taxonomy" id="714136"/>
    <lineage>
        <taxon>Bacteria</taxon>
        <taxon>Bacillati</taxon>
        <taxon>Actinomycetota</taxon>
        <taxon>Actinomycetes</taxon>
        <taxon>Streptosporangiales</taxon>
        <taxon>Streptosporangiaceae</taxon>
        <taxon>Nonomuraea</taxon>
    </lineage>
</organism>
<dbReference type="SUPFAM" id="SSF53850">
    <property type="entry name" value="Periplasmic binding protein-like II"/>
    <property type="match status" value="1"/>
</dbReference>
<proteinExistence type="inferred from homology"/>
<accession>A0A7W8A336</accession>
<dbReference type="EMBL" id="JACHIN010000005">
    <property type="protein sequence ID" value="MBB5078614.1"/>
    <property type="molecule type" value="Genomic_DNA"/>
</dbReference>
<dbReference type="GO" id="GO:0003677">
    <property type="term" value="F:DNA binding"/>
    <property type="evidence" value="ECO:0007669"/>
    <property type="project" value="UniProtKB-KW"/>
</dbReference>
<dbReference type="RefSeq" id="WP_184963509.1">
    <property type="nucleotide sequence ID" value="NZ_JACHIN010000005.1"/>
</dbReference>
<evidence type="ECO:0000256" key="2">
    <source>
        <dbReference type="ARBA" id="ARBA00023015"/>
    </source>
</evidence>
<dbReference type="InterPro" id="IPR005119">
    <property type="entry name" value="LysR_subst-bd"/>
</dbReference>
<evidence type="ECO:0000256" key="1">
    <source>
        <dbReference type="ARBA" id="ARBA00009437"/>
    </source>
</evidence>
<name>A0A7W8A336_9ACTN</name>
<keyword evidence="7" id="KW-1185">Reference proteome</keyword>
<keyword evidence="4" id="KW-0804">Transcription</keyword>
<evidence type="ECO:0000256" key="4">
    <source>
        <dbReference type="ARBA" id="ARBA00023163"/>
    </source>
</evidence>
<dbReference type="Proteomes" id="UP000568380">
    <property type="component" value="Unassembled WGS sequence"/>
</dbReference>
<dbReference type="GO" id="GO:0005829">
    <property type="term" value="C:cytosol"/>
    <property type="evidence" value="ECO:0007669"/>
    <property type="project" value="TreeGrafter"/>
</dbReference>
<sequence>MTLDDLRVFLAVCEAGNLSAVARTMSCSQSAVSQHIRRLEREVGLALFERLPRGVALTPAGRVLRRGAADGLGGLDATLRLLSEMERGEGGTVRITTGATSVRHFLAEGVAAFRARHPEAVLEFQTGHSSTQCMEAVRDHDADLAWVTMGPPVHEVEQRPALELPWVLAVRDDDPLASRTHLEPADLAAIRYIELPERSTSRTWLETHLAGHGIRLAASAGVADWDTALLLAELGIGHALVPAMPGWGRRLRPIAIPWLPALTVGWAVRQWRALSPLVLEFAETVSGSAGGTAVADHPR</sequence>
<dbReference type="PRINTS" id="PR00039">
    <property type="entry name" value="HTHLYSR"/>
</dbReference>
<dbReference type="PANTHER" id="PTHR30419">
    <property type="entry name" value="HTH-TYPE TRANSCRIPTIONAL REGULATOR YBHD"/>
    <property type="match status" value="1"/>
</dbReference>
<dbReference type="PROSITE" id="PS50931">
    <property type="entry name" value="HTH_LYSR"/>
    <property type="match status" value="1"/>
</dbReference>
<feature type="domain" description="HTH lysR-type" evidence="5">
    <location>
        <begin position="1"/>
        <end position="58"/>
    </location>
</feature>
<evidence type="ECO:0000313" key="7">
    <source>
        <dbReference type="Proteomes" id="UP000568380"/>
    </source>
</evidence>
<protein>
    <submittedName>
        <fullName evidence="6">DNA-binding transcriptional LysR family regulator</fullName>
    </submittedName>
</protein>
<dbReference type="Pfam" id="PF03466">
    <property type="entry name" value="LysR_substrate"/>
    <property type="match status" value="1"/>
</dbReference>
<reference evidence="6 7" key="1">
    <citation type="submission" date="2020-08" db="EMBL/GenBank/DDBJ databases">
        <title>Genomic Encyclopedia of Type Strains, Phase IV (KMG-IV): sequencing the most valuable type-strain genomes for metagenomic binning, comparative biology and taxonomic classification.</title>
        <authorList>
            <person name="Goeker M."/>
        </authorList>
    </citation>
    <scope>NUCLEOTIDE SEQUENCE [LARGE SCALE GENOMIC DNA]</scope>
    <source>
        <strain evidence="6 7">DSM 45385</strain>
    </source>
</reference>
<dbReference type="SUPFAM" id="SSF46785">
    <property type="entry name" value="Winged helix' DNA-binding domain"/>
    <property type="match status" value="1"/>
</dbReference>
<dbReference type="InterPro" id="IPR036388">
    <property type="entry name" value="WH-like_DNA-bd_sf"/>
</dbReference>
<dbReference type="CDD" id="cd05466">
    <property type="entry name" value="PBP2_LTTR_substrate"/>
    <property type="match status" value="1"/>
</dbReference>
<evidence type="ECO:0000256" key="3">
    <source>
        <dbReference type="ARBA" id="ARBA00023125"/>
    </source>
</evidence>
<comment type="caution">
    <text evidence="6">The sequence shown here is derived from an EMBL/GenBank/DDBJ whole genome shotgun (WGS) entry which is preliminary data.</text>
</comment>
<dbReference type="GO" id="GO:0003700">
    <property type="term" value="F:DNA-binding transcription factor activity"/>
    <property type="evidence" value="ECO:0007669"/>
    <property type="project" value="InterPro"/>
</dbReference>